<protein>
    <recommendedName>
        <fullName evidence="19">Ubiquitin carboxyl-terminal hydrolase 21</fullName>
        <ecNumber evidence="4">3.4.19.12</ecNumber>
    </recommendedName>
    <alternativeName>
        <fullName evidence="22">Deubiquitinating enzyme 21</fullName>
    </alternativeName>
    <alternativeName>
        <fullName evidence="20">Ubiquitin thioesterase 21</fullName>
    </alternativeName>
    <alternativeName>
        <fullName evidence="21">Ubiquitin-specific-processing protease 21</fullName>
    </alternativeName>
</protein>
<dbReference type="GO" id="GO:0046872">
    <property type="term" value="F:metal ion binding"/>
    <property type="evidence" value="ECO:0007669"/>
    <property type="project" value="UniProtKB-KW"/>
</dbReference>
<dbReference type="EMBL" id="AFYH01101278">
    <property type="status" value="NOT_ANNOTATED_CDS"/>
    <property type="molecule type" value="Genomic_DNA"/>
</dbReference>
<evidence type="ECO:0000256" key="22">
    <source>
        <dbReference type="ARBA" id="ARBA00082185"/>
    </source>
</evidence>
<dbReference type="EC" id="3.4.19.12" evidence="4"/>
<dbReference type="FunFam" id="3.90.70.10:FF:000058">
    <property type="entry name" value="Ubiquitin carboxyl-terminal hydrolase 21"/>
    <property type="match status" value="1"/>
</dbReference>
<gene>
    <name evidence="24" type="primary">LOC102355669</name>
</gene>
<evidence type="ECO:0000256" key="5">
    <source>
        <dbReference type="ARBA" id="ARBA00022490"/>
    </source>
</evidence>
<dbReference type="GO" id="GO:0006508">
    <property type="term" value="P:proteolysis"/>
    <property type="evidence" value="ECO:0007669"/>
    <property type="project" value="UniProtKB-KW"/>
</dbReference>
<dbReference type="EMBL" id="AFYH01101275">
    <property type="status" value="NOT_ANNOTATED_CDS"/>
    <property type="molecule type" value="Genomic_DNA"/>
</dbReference>
<keyword evidence="7" id="KW-0479">Metal-binding</keyword>
<keyword evidence="8" id="KW-0833">Ubl conjugation pathway</keyword>
<evidence type="ECO:0000256" key="16">
    <source>
        <dbReference type="ARBA" id="ARBA00023242"/>
    </source>
</evidence>
<comment type="similarity">
    <text evidence="17">Belongs to the peptidase C19 family. USP21 subfamily.</text>
</comment>
<evidence type="ECO:0000256" key="19">
    <source>
        <dbReference type="ARBA" id="ARBA00071633"/>
    </source>
</evidence>
<proteinExistence type="inferred from homology"/>
<keyword evidence="5" id="KW-0963">Cytoplasm</keyword>
<dbReference type="AlphaFoldDB" id="H3ABN0"/>
<evidence type="ECO:0000256" key="14">
    <source>
        <dbReference type="ARBA" id="ARBA00023159"/>
    </source>
</evidence>
<evidence type="ECO:0000256" key="10">
    <source>
        <dbReference type="ARBA" id="ARBA00022807"/>
    </source>
</evidence>
<dbReference type="InterPro" id="IPR001394">
    <property type="entry name" value="Peptidase_C19_UCH"/>
</dbReference>
<dbReference type="Ensembl" id="ENSLACT00000007110.1">
    <property type="protein sequence ID" value="ENSLACP00000007051.1"/>
    <property type="gene ID" value="ENSLACG00000006258.1"/>
</dbReference>
<evidence type="ECO:0000256" key="21">
    <source>
        <dbReference type="ARBA" id="ARBA00078760"/>
    </source>
</evidence>
<organism evidence="24 25">
    <name type="scientific">Latimeria chalumnae</name>
    <name type="common">Coelacanth</name>
    <dbReference type="NCBI Taxonomy" id="7897"/>
    <lineage>
        <taxon>Eukaryota</taxon>
        <taxon>Metazoa</taxon>
        <taxon>Chordata</taxon>
        <taxon>Craniata</taxon>
        <taxon>Vertebrata</taxon>
        <taxon>Euteleostomi</taxon>
        <taxon>Coelacanthiformes</taxon>
        <taxon>Coelacanthidae</taxon>
        <taxon>Latimeria</taxon>
    </lineage>
</organism>
<comment type="subcellular location">
    <subcellularLocation>
        <location evidence="3">Cytoplasm</location>
    </subcellularLocation>
    <subcellularLocation>
        <location evidence="2">Nucleus</location>
    </subcellularLocation>
</comment>
<evidence type="ECO:0000313" key="25">
    <source>
        <dbReference type="Proteomes" id="UP000008672"/>
    </source>
</evidence>
<evidence type="ECO:0000259" key="23">
    <source>
        <dbReference type="PROSITE" id="PS50235"/>
    </source>
</evidence>
<evidence type="ECO:0000256" key="4">
    <source>
        <dbReference type="ARBA" id="ARBA00012759"/>
    </source>
</evidence>
<reference evidence="25" key="1">
    <citation type="submission" date="2011-08" db="EMBL/GenBank/DDBJ databases">
        <title>The draft genome of Latimeria chalumnae.</title>
        <authorList>
            <person name="Di Palma F."/>
            <person name="Alfoldi J."/>
            <person name="Johnson J."/>
            <person name="Berlin A."/>
            <person name="Gnerre S."/>
            <person name="Jaffe D."/>
            <person name="MacCallum I."/>
            <person name="Young S."/>
            <person name="Walker B.J."/>
            <person name="Lander E."/>
            <person name="Lindblad-Toh K."/>
        </authorList>
    </citation>
    <scope>NUCLEOTIDE SEQUENCE [LARGE SCALE GENOMIC DNA]</scope>
    <source>
        <strain evidence="25">Wild caught</strain>
    </source>
</reference>
<dbReference type="InterPro" id="IPR028889">
    <property type="entry name" value="USP"/>
</dbReference>
<dbReference type="PANTHER" id="PTHR21646">
    <property type="entry name" value="UBIQUITIN CARBOXYL-TERMINAL HYDROLASE"/>
    <property type="match status" value="1"/>
</dbReference>
<dbReference type="CDD" id="cd02674">
    <property type="entry name" value="Peptidase_C19R"/>
    <property type="match status" value="1"/>
</dbReference>
<dbReference type="EMBL" id="AFYH01101276">
    <property type="status" value="NOT_ANNOTATED_CDS"/>
    <property type="molecule type" value="Genomic_DNA"/>
</dbReference>
<evidence type="ECO:0000256" key="11">
    <source>
        <dbReference type="ARBA" id="ARBA00022833"/>
    </source>
</evidence>
<dbReference type="PROSITE" id="PS50235">
    <property type="entry name" value="USP_3"/>
    <property type="match status" value="1"/>
</dbReference>
<dbReference type="EMBL" id="AFYH01101279">
    <property type="status" value="NOT_ANNOTATED_CDS"/>
    <property type="molecule type" value="Genomic_DNA"/>
</dbReference>
<evidence type="ECO:0000256" key="3">
    <source>
        <dbReference type="ARBA" id="ARBA00004496"/>
    </source>
</evidence>
<comment type="subunit">
    <text evidence="18">Interacts with BEND3.</text>
</comment>
<evidence type="ECO:0000256" key="8">
    <source>
        <dbReference type="ARBA" id="ARBA00022786"/>
    </source>
</evidence>
<dbReference type="GO" id="GO:0006325">
    <property type="term" value="P:chromatin organization"/>
    <property type="evidence" value="ECO:0007669"/>
    <property type="project" value="UniProtKB-KW"/>
</dbReference>
<evidence type="ECO:0000256" key="15">
    <source>
        <dbReference type="ARBA" id="ARBA00023163"/>
    </source>
</evidence>
<evidence type="ECO:0000256" key="2">
    <source>
        <dbReference type="ARBA" id="ARBA00004123"/>
    </source>
</evidence>
<keyword evidence="13" id="KW-0805">Transcription regulation</keyword>
<dbReference type="InterPro" id="IPR050185">
    <property type="entry name" value="Ub_carboxyl-term_hydrolase"/>
</dbReference>
<dbReference type="HOGENOM" id="CLU_008279_1_2_1"/>
<name>H3ABN0_LATCH</name>
<keyword evidence="15" id="KW-0804">Transcription</keyword>
<evidence type="ECO:0000256" key="20">
    <source>
        <dbReference type="ARBA" id="ARBA00075168"/>
    </source>
</evidence>
<accession>H3ABN0</accession>
<reference evidence="24" key="2">
    <citation type="submission" date="2025-08" db="UniProtKB">
        <authorList>
            <consortium name="Ensembl"/>
        </authorList>
    </citation>
    <scope>IDENTIFICATION</scope>
</reference>
<keyword evidence="12" id="KW-0156">Chromatin regulator</keyword>
<reference evidence="24" key="3">
    <citation type="submission" date="2025-09" db="UniProtKB">
        <authorList>
            <consortium name="Ensembl"/>
        </authorList>
    </citation>
    <scope>IDENTIFICATION</scope>
</reference>
<dbReference type="Bgee" id="ENSLACG00000006258">
    <property type="expression patterns" value="Expressed in pelvic fin"/>
</dbReference>
<dbReference type="PANTHER" id="PTHR21646:SF6">
    <property type="entry name" value="UBIQUITIN CARBOXYL-TERMINAL HYDROLASE 21"/>
    <property type="match status" value="1"/>
</dbReference>
<dbReference type="Proteomes" id="UP000008672">
    <property type="component" value="Unassembled WGS sequence"/>
</dbReference>
<keyword evidence="25" id="KW-1185">Reference proteome</keyword>
<evidence type="ECO:0000256" key="13">
    <source>
        <dbReference type="ARBA" id="ARBA00023015"/>
    </source>
</evidence>
<dbReference type="PROSITE" id="PS00973">
    <property type="entry name" value="USP_2"/>
    <property type="match status" value="1"/>
</dbReference>
<dbReference type="GO" id="GO:0004843">
    <property type="term" value="F:cysteine-type deubiquitinase activity"/>
    <property type="evidence" value="ECO:0007669"/>
    <property type="project" value="UniProtKB-EC"/>
</dbReference>
<keyword evidence="9" id="KW-0378">Hydrolase</keyword>
<dbReference type="EMBL" id="AFYH01101277">
    <property type="status" value="NOT_ANNOTATED_CDS"/>
    <property type="molecule type" value="Genomic_DNA"/>
</dbReference>
<dbReference type="EMBL" id="AFYH01101280">
    <property type="status" value="NOT_ANNOTATED_CDS"/>
    <property type="molecule type" value="Genomic_DNA"/>
</dbReference>
<evidence type="ECO:0000256" key="7">
    <source>
        <dbReference type="ARBA" id="ARBA00022723"/>
    </source>
</evidence>
<dbReference type="InterPro" id="IPR038765">
    <property type="entry name" value="Papain-like_cys_pep_sf"/>
</dbReference>
<dbReference type="Gene3D" id="3.90.70.10">
    <property type="entry name" value="Cysteine proteinases"/>
    <property type="match status" value="1"/>
</dbReference>
<sequence length="363" mass="41517">KIEVGSITTFPRKKTPDLNLGTGHIGLRNLGNTCFMNSILQCLSNTRGLRDYCVRREYRQEPSSNSKAQSNLIETFADVLLALWKPDSCEVVNPGKFKGVFQKYVPYFTGFSQQDAQEFLRFLMDRLHNEINRKSRRTQSSLEDLEKLRDDEKAIQMWKRYLEREDSKIVDLFVGQLKSSLKCTVCGNKSTMFEVFCDLSLPIPKKGSSSGKVSLADCFSLFTREEDLDAENAPMCDKCGEKKKSTKKLTIQRFPKILVLHLNRFSTTRYSIKKCSVYVEFPLQGLNLRDFATEKAGNAVYNLYAVCNHSGTVHGGHYTAHCRDPSGWHNYNDSRVSSIHDNQVLSSEAYVLFYELEDPLMKK</sequence>
<dbReference type="PROSITE" id="PS00972">
    <property type="entry name" value="USP_1"/>
    <property type="match status" value="1"/>
</dbReference>
<evidence type="ECO:0000256" key="9">
    <source>
        <dbReference type="ARBA" id="ARBA00022801"/>
    </source>
</evidence>
<evidence type="ECO:0000256" key="1">
    <source>
        <dbReference type="ARBA" id="ARBA00000707"/>
    </source>
</evidence>
<evidence type="ECO:0000256" key="12">
    <source>
        <dbReference type="ARBA" id="ARBA00022853"/>
    </source>
</evidence>
<keyword evidence="11" id="KW-0862">Zinc</keyword>
<keyword evidence="6" id="KW-0645">Protease</keyword>
<feature type="domain" description="USP" evidence="23">
    <location>
        <begin position="25"/>
        <end position="357"/>
    </location>
</feature>
<evidence type="ECO:0000256" key="18">
    <source>
        <dbReference type="ARBA" id="ARBA00063395"/>
    </source>
</evidence>
<dbReference type="EMBL" id="AFYH01101282">
    <property type="status" value="NOT_ANNOTATED_CDS"/>
    <property type="molecule type" value="Genomic_DNA"/>
</dbReference>
<dbReference type="Pfam" id="PF00443">
    <property type="entry name" value="UCH"/>
    <property type="match status" value="1"/>
</dbReference>
<evidence type="ECO:0000256" key="17">
    <source>
        <dbReference type="ARBA" id="ARBA00061628"/>
    </source>
</evidence>
<keyword evidence="10" id="KW-0788">Thiol protease</keyword>
<comment type="catalytic activity">
    <reaction evidence="1">
        <text>Thiol-dependent hydrolysis of ester, thioester, amide, peptide and isopeptide bonds formed by the C-terminal Gly of ubiquitin (a 76-residue protein attached to proteins as an intracellular targeting signal).</text>
        <dbReference type="EC" id="3.4.19.12"/>
    </reaction>
</comment>
<dbReference type="EMBL" id="AFYH01101274">
    <property type="status" value="NOT_ANNOTATED_CDS"/>
    <property type="molecule type" value="Genomic_DNA"/>
</dbReference>
<dbReference type="OMA" id="EKSKRMW"/>
<evidence type="ECO:0000313" key="24">
    <source>
        <dbReference type="Ensembl" id="ENSLACP00000007051.1"/>
    </source>
</evidence>
<evidence type="ECO:0000256" key="6">
    <source>
        <dbReference type="ARBA" id="ARBA00022670"/>
    </source>
</evidence>
<dbReference type="InterPro" id="IPR018200">
    <property type="entry name" value="USP_CS"/>
</dbReference>
<keyword evidence="16" id="KW-0539">Nucleus</keyword>
<keyword evidence="14" id="KW-0010">Activator</keyword>
<dbReference type="GO" id="GO:0005634">
    <property type="term" value="C:nucleus"/>
    <property type="evidence" value="ECO:0007669"/>
    <property type="project" value="UniProtKB-SubCell"/>
</dbReference>
<dbReference type="GO" id="GO:0016579">
    <property type="term" value="P:protein deubiquitination"/>
    <property type="evidence" value="ECO:0007669"/>
    <property type="project" value="InterPro"/>
</dbReference>
<dbReference type="GeneTree" id="ENSGT00940000155545"/>
<dbReference type="EMBL" id="AFYH01101281">
    <property type="status" value="NOT_ANNOTATED_CDS"/>
    <property type="molecule type" value="Genomic_DNA"/>
</dbReference>
<dbReference type="GO" id="GO:0005737">
    <property type="term" value="C:cytoplasm"/>
    <property type="evidence" value="ECO:0007669"/>
    <property type="project" value="UniProtKB-SubCell"/>
</dbReference>
<dbReference type="SUPFAM" id="SSF54001">
    <property type="entry name" value="Cysteine proteinases"/>
    <property type="match status" value="1"/>
</dbReference>